<evidence type="ECO:0000256" key="1">
    <source>
        <dbReference type="ARBA" id="ARBA00004370"/>
    </source>
</evidence>
<proteinExistence type="predicted"/>
<dbReference type="EMBL" id="CAJOBD010004070">
    <property type="protein sequence ID" value="CAF3979117.1"/>
    <property type="molecule type" value="Genomic_DNA"/>
</dbReference>
<name>A0A814ZHY1_9BILA</name>
<evidence type="ECO:0000313" key="7">
    <source>
        <dbReference type="EMBL" id="CAF1241923.1"/>
    </source>
</evidence>
<accession>A0A814ZHY1</accession>
<keyword evidence="2 5" id="KW-0812">Transmembrane</keyword>
<feature type="transmembrane region" description="Helical" evidence="5">
    <location>
        <begin position="183"/>
        <end position="204"/>
    </location>
</feature>
<dbReference type="InterPro" id="IPR017452">
    <property type="entry name" value="GPCR_Rhodpsn_7TM"/>
</dbReference>
<evidence type="ECO:0000313" key="9">
    <source>
        <dbReference type="Proteomes" id="UP000663864"/>
    </source>
</evidence>
<dbReference type="PANTHER" id="PTHR46641">
    <property type="entry name" value="FMRFAMIDE RECEPTOR-RELATED"/>
    <property type="match status" value="1"/>
</dbReference>
<organism evidence="7 9">
    <name type="scientific">Rotaria sordida</name>
    <dbReference type="NCBI Taxonomy" id="392033"/>
    <lineage>
        <taxon>Eukaryota</taxon>
        <taxon>Metazoa</taxon>
        <taxon>Spiralia</taxon>
        <taxon>Gnathifera</taxon>
        <taxon>Rotifera</taxon>
        <taxon>Eurotatoria</taxon>
        <taxon>Bdelloidea</taxon>
        <taxon>Philodinida</taxon>
        <taxon>Philodinidae</taxon>
        <taxon>Rotaria</taxon>
    </lineage>
</organism>
<dbReference type="Gene3D" id="1.20.1070.10">
    <property type="entry name" value="Rhodopsin 7-helix transmembrane proteins"/>
    <property type="match status" value="1"/>
</dbReference>
<feature type="transmembrane region" description="Helical" evidence="5">
    <location>
        <begin position="141"/>
        <end position="163"/>
    </location>
</feature>
<dbReference type="InterPro" id="IPR000276">
    <property type="entry name" value="GPCR_Rhodpsn"/>
</dbReference>
<sequence>MLPSNTTILISIWNNASSKINIYFSICLFIFGVTGNALNTLVLSQRSLRSNSCAWLFLVSSIFNLISILSGLPTRILSGWFALLTDRIGWLCKLRVFTLLTSRSIALWLIVLATLDRWLLSCKNIHYRRISKLKNARRGMICILIISSLFYSPIFYCYQANLINEPLRCYSKTIKCRIYADQVYTFFTTLIPLILMILFGFLTLSNLRKIHYRAQILLLSRSSQTIISNNHRQRLKSVDRHLLIMLLIQISFLILFTLPQVIEMIYLTITRNQYKSPLREQLETSIFTFVLLLTYLASGMPFYIYILSGGQIFRQAFLKIMRHMIQQMIH</sequence>
<evidence type="ECO:0000256" key="4">
    <source>
        <dbReference type="ARBA" id="ARBA00023136"/>
    </source>
</evidence>
<dbReference type="GO" id="GO:0016020">
    <property type="term" value="C:membrane"/>
    <property type="evidence" value="ECO:0007669"/>
    <property type="project" value="UniProtKB-SubCell"/>
</dbReference>
<feature type="transmembrane region" description="Helical" evidence="5">
    <location>
        <begin position="54"/>
        <end position="76"/>
    </location>
</feature>
<evidence type="ECO:0000259" key="6">
    <source>
        <dbReference type="PROSITE" id="PS50262"/>
    </source>
</evidence>
<protein>
    <recommendedName>
        <fullName evidence="6">G-protein coupled receptors family 1 profile domain-containing protein</fullName>
    </recommendedName>
</protein>
<feature type="transmembrane region" description="Helical" evidence="5">
    <location>
        <begin position="242"/>
        <end position="266"/>
    </location>
</feature>
<reference evidence="7" key="1">
    <citation type="submission" date="2021-02" db="EMBL/GenBank/DDBJ databases">
        <authorList>
            <person name="Nowell W R."/>
        </authorList>
    </citation>
    <scope>NUCLEOTIDE SEQUENCE</scope>
</reference>
<keyword evidence="3 5" id="KW-1133">Transmembrane helix</keyword>
<keyword evidence="4 5" id="KW-0472">Membrane</keyword>
<dbReference type="InterPro" id="IPR052954">
    <property type="entry name" value="GPCR-Ligand_Int"/>
</dbReference>
<dbReference type="SUPFAM" id="SSF81321">
    <property type="entry name" value="Family A G protein-coupled receptor-like"/>
    <property type="match status" value="1"/>
</dbReference>
<dbReference type="PROSITE" id="PS50262">
    <property type="entry name" value="G_PROTEIN_RECEP_F1_2"/>
    <property type="match status" value="1"/>
</dbReference>
<comment type="caution">
    <text evidence="7">The sequence shown here is derived from an EMBL/GenBank/DDBJ whole genome shotgun (WGS) entry which is preliminary data.</text>
</comment>
<feature type="transmembrane region" description="Helical" evidence="5">
    <location>
        <begin position="286"/>
        <end position="306"/>
    </location>
</feature>
<comment type="subcellular location">
    <subcellularLocation>
        <location evidence="1">Membrane</location>
    </subcellularLocation>
</comment>
<dbReference type="PANTHER" id="PTHR46641:SF2">
    <property type="entry name" value="FMRFAMIDE RECEPTOR"/>
    <property type="match status" value="1"/>
</dbReference>
<feature type="transmembrane region" description="Helical" evidence="5">
    <location>
        <begin position="96"/>
        <end position="120"/>
    </location>
</feature>
<evidence type="ECO:0000256" key="3">
    <source>
        <dbReference type="ARBA" id="ARBA00022989"/>
    </source>
</evidence>
<evidence type="ECO:0000256" key="2">
    <source>
        <dbReference type="ARBA" id="ARBA00022692"/>
    </source>
</evidence>
<dbReference type="EMBL" id="CAJNOT010001732">
    <property type="protein sequence ID" value="CAF1241923.1"/>
    <property type="molecule type" value="Genomic_DNA"/>
</dbReference>
<dbReference type="AlphaFoldDB" id="A0A814ZHY1"/>
<dbReference type="Proteomes" id="UP000663836">
    <property type="component" value="Unassembled WGS sequence"/>
</dbReference>
<dbReference type="Proteomes" id="UP000663864">
    <property type="component" value="Unassembled WGS sequence"/>
</dbReference>
<gene>
    <name evidence="8" type="ORF">JBS370_LOCUS25078</name>
    <name evidence="7" type="ORF">ZHD862_LOCUS24926</name>
</gene>
<evidence type="ECO:0000313" key="8">
    <source>
        <dbReference type="EMBL" id="CAF3979117.1"/>
    </source>
</evidence>
<dbReference type="Pfam" id="PF00001">
    <property type="entry name" value="7tm_1"/>
    <property type="match status" value="1"/>
</dbReference>
<dbReference type="GO" id="GO:0004930">
    <property type="term" value="F:G protein-coupled receptor activity"/>
    <property type="evidence" value="ECO:0007669"/>
    <property type="project" value="InterPro"/>
</dbReference>
<evidence type="ECO:0000256" key="5">
    <source>
        <dbReference type="SAM" id="Phobius"/>
    </source>
</evidence>
<feature type="transmembrane region" description="Helical" evidence="5">
    <location>
        <begin position="20"/>
        <end position="42"/>
    </location>
</feature>
<feature type="domain" description="G-protein coupled receptors family 1 profile" evidence="6">
    <location>
        <begin position="35"/>
        <end position="305"/>
    </location>
</feature>